<reference evidence="9" key="1">
    <citation type="submission" date="2019-06" db="EMBL/GenBank/DDBJ databases">
        <authorList>
            <person name="Broberg M."/>
        </authorList>
    </citation>
    <scope>NUCLEOTIDE SEQUENCE [LARGE SCALE GENOMIC DNA]</scope>
</reference>
<proteinExistence type="inferred from homology"/>
<name>A0A9N9UMR5_9HYPO</name>
<dbReference type="Pfam" id="PF00171">
    <property type="entry name" value="Aldedh"/>
    <property type="match status" value="1"/>
</dbReference>
<accession>A0A9N9UMR5</accession>
<sequence length="487" mass="52875">MTADSLLSFDEFSNIINGELRKTKETRYSINPSTLEHNPSVPVSSSNDVDEAVGHARNAFKSWSKIPLSARQDAVVALAAGLQSLKADFARLLVREQGKPLWAAENEIDAACHWLKVQAELPFSEDVILETDERIIKTRYTPLGVAVALVPWNFPVMLACGKIAPALVTGNTLIVKPSQVPSKSCPFTPYCDLKLVELAQRFFPPGVIQCLSGDDNLGPLLTAHGGINKVSFTGSTATGKLVMKSCADTLKRVTLELGGNDAAIICEDVDIIDTAKKVAELAFSNSGQVCVAIKRAYVHSSIYDEFLKHIVEITTSMGVGDGLADNLSLGPLQNVMQYDRVMDLLKDIKTSGLDVPIGERISGDPKGKGYFIRPTIVNNPPQSSRIVREEPFGPVIPLLKWDTEEQVLGYANDSDMGLSASVWTRDTARAERIALQLEAGTVWVNSHLELRPDAAFGGHKQSGLGAEWGPEGLKSYCNTQTLFLAKK</sequence>
<dbReference type="EMBL" id="CABFNO020001538">
    <property type="protein sequence ID" value="CAG9996366.1"/>
    <property type="molecule type" value="Genomic_DNA"/>
</dbReference>
<dbReference type="OrthoDB" id="310895at2759"/>
<keyword evidence="9" id="KW-1185">Reference proteome</keyword>
<comment type="catalytic activity">
    <reaction evidence="4">
        <text>an aldehyde + NAD(+) + H2O = a carboxylate + NADH + 2 H(+)</text>
        <dbReference type="Rhea" id="RHEA:16185"/>
        <dbReference type="ChEBI" id="CHEBI:15377"/>
        <dbReference type="ChEBI" id="CHEBI:15378"/>
        <dbReference type="ChEBI" id="CHEBI:17478"/>
        <dbReference type="ChEBI" id="CHEBI:29067"/>
        <dbReference type="ChEBI" id="CHEBI:57540"/>
        <dbReference type="ChEBI" id="CHEBI:57945"/>
        <dbReference type="EC" id="1.2.1.3"/>
    </reaction>
</comment>
<organism evidence="8 9">
    <name type="scientific">Clonostachys byssicola</name>
    <dbReference type="NCBI Taxonomy" id="160290"/>
    <lineage>
        <taxon>Eukaryota</taxon>
        <taxon>Fungi</taxon>
        <taxon>Dikarya</taxon>
        <taxon>Ascomycota</taxon>
        <taxon>Pezizomycotina</taxon>
        <taxon>Sordariomycetes</taxon>
        <taxon>Hypocreomycetidae</taxon>
        <taxon>Hypocreales</taxon>
        <taxon>Bionectriaceae</taxon>
        <taxon>Clonostachys</taxon>
    </lineage>
</organism>
<dbReference type="FunFam" id="3.40.605.10:FF:000007">
    <property type="entry name" value="NAD/NADP-dependent betaine aldehyde dehydrogenase"/>
    <property type="match status" value="1"/>
</dbReference>
<dbReference type="PANTHER" id="PTHR11699">
    <property type="entry name" value="ALDEHYDE DEHYDROGENASE-RELATED"/>
    <property type="match status" value="1"/>
</dbReference>
<comment type="caution">
    <text evidence="8">The sequence shown here is derived from an EMBL/GenBank/DDBJ whole genome shotgun (WGS) entry which is preliminary data.</text>
</comment>
<dbReference type="InterPro" id="IPR016161">
    <property type="entry name" value="Ald_DH/histidinol_DH"/>
</dbReference>
<gene>
    <name evidence="8" type="ORF">CBYS24578_00014500</name>
</gene>
<dbReference type="PROSITE" id="PS00070">
    <property type="entry name" value="ALDEHYDE_DEHYDR_CYS"/>
    <property type="match status" value="1"/>
</dbReference>
<comment type="similarity">
    <text evidence="1 6">Belongs to the aldehyde dehydrogenase family.</text>
</comment>
<dbReference type="InterPro" id="IPR029510">
    <property type="entry name" value="Ald_DH_CS_GLU"/>
</dbReference>
<dbReference type="EC" id="1.2.1.3" evidence="3"/>
<dbReference type="InterPro" id="IPR016160">
    <property type="entry name" value="Ald_DH_CS_CYS"/>
</dbReference>
<feature type="active site" evidence="5">
    <location>
        <position position="256"/>
    </location>
</feature>
<reference evidence="8 9" key="2">
    <citation type="submission" date="2021-10" db="EMBL/GenBank/DDBJ databases">
        <authorList>
            <person name="Piombo E."/>
        </authorList>
    </citation>
    <scope>NUCLEOTIDE SEQUENCE [LARGE SCALE GENOMIC DNA]</scope>
</reference>
<dbReference type="PROSITE" id="PS00687">
    <property type="entry name" value="ALDEHYDE_DEHYDR_GLU"/>
    <property type="match status" value="1"/>
</dbReference>
<dbReference type="CDD" id="cd07106">
    <property type="entry name" value="ALDH_AldA-AAD23400"/>
    <property type="match status" value="1"/>
</dbReference>
<dbReference type="GO" id="GO:0004029">
    <property type="term" value="F:aldehyde dehydrogenase (NAD+) activity"/>
    <property type="evidence" value="ECO:0007669"/>
    <property type="project" value="UniProtKB-EC"/>
</dbReference>
<feature type="domain" description="Aldehyde dehydrogenase" evidence="7">
    <location>
        <begin position="25"/>
        <end position="481"/>
    </location>
</feature>
<evidence type="ECO:0000256" key="3">
    <source>
        <dbReference type="ARBA" id="ARBA00024226"/>
    </source>
</evidence>
<evidence type="ECO:0000256" key="2">
    <source>
        <dbReference type="ARBA" id="ARBA00023002"/>
    </source>
</evidence>
<keyword evidence="2 6" id="KW-0560">Oxidoreductase</keyword>
<dbReference type="Gene3D" id="3.40.605.10">
    <property type="entry name" value="Aldehyde Dehydrogenase, Chain A, domain 1"/>
    <property type="match status" value="1"/>
</dbReference>
<evidence type="ECO:0000256" key="1">
    <source>
        <dbReference type="ARBA" id="ARBA00009986"/>
    </source>
</evidence>
<dbReference type="InterPro" id="IPR016163">
    <property type="entry name" value="Ald_DH_C"/>
</dbReference>
<evidence type="ECO:0000259" key="7">
    <source>
        <dbReference type="Pfam" id="PF00171"/>
    </source>
</evidence>
<dbReference type="Gene3D" id="3.40.309.10">
    <property type="entry name" value="Aldehyde Dehydrogenase, Chain A, domain 2"/>
    <property type="match status" value="1"/>
</dbReference>
<dbReference type="Proteomes" id="UP000754883">
    <property type="component" value="Unassembled WGS sequence"/>
</dbReference>
<dbReference type="AlphaFoldDB" id="A0A9N9UMR5"/>
<evidence type="ECO:0000256" key="4">
    <source>
        <dbReference type="ARBA" id="ARBA00049194"/>
    </source>
</evidence>
<evidence type="ECO:0000313" key="8">
    <source>
        <dbReference type="EMBL" id="CAG9996366.1"/>
    </source>
</evidence>
<protein>
    <recommendedName>
        <fullName evidence="3">aldehyde dehydrogenase (NAD(+))</fullName>
        <ecNumber evidence="3">1.2.1.3</ecNumber>
    </recommendedName>
</protein>
<evidence type="ECO:0000256" key="5">
    <source>
        <dbReference type="PROSITE-ProRule" id="PRU10007"/>
    </source>
</evidence>
<dbReference type="InterPro" id="IPR016162">
    <property type="entry name" value="Ald_DH_N"/>
</dbReference>
<dbReference type="FunFam" id="3.40.309.10:FF:000009">
    <property type="entry name" value="Aldehyde dehydrogenase A"/>
    <property type="match status" value="1"/>
</dbReference>
<evidence type="ECO:0000256" key="6">
    <source>
        <dbReference type="RuleBase" id="RU003345"/>
    </source>
</evidence>
<evidence type="ECO:0000313" key="9">
    <source>
        <dbReference type="Proteomes" id="UP000754883"/>
    </source>
</evidence>
<dbReference type="InterPro" id="IPR044086">
    <property type="entry name" value="LUC3-like"/>
</dbReference>
<dbReference type="InterPro" id="IPR015590">
    <property type="entry name" value="Aldehyde_DH_dom"/>
</dbReference>
<dbReference type="SUPFAM" id="SSF53720">
    <property type="entry name" value="ALDH-like"/>
    <property type="match status" value="1"/>
</dbReference>